<proteinExistence type="predicted"/>
<name>A0ABY3MAB6_9FLAO</name>
<keyword evidence="2" id="KW-1185">Reference proteome</keyword>
<sequence length="245" mass="27582">MNLKNYIVAAFITLFCAVNLNAQKKKVAVVGFYSDKIIGFSELNGVGEALLTEVLKLRDNPDFDLTPMLNNYHDAFFNDYAKDFPFDLVPEKEVLANEEYQAFVPKYELDDEALKRYVFIDGYKHIYEGALGKVNEEAVAKMFSDIADGVLFVEVHFDLTKGFGIGSTATVKMKAFTRISLYDKTGKKVFVINESAQSKKTSVMVGGIPVMKTTKILPMCESALERLMKDLDKRLPKIIKKADKL</sequence>
<accession>A0ABY3MAB6</accession>
<dbReference type="EMBL" id="VSKN01000009">
    <property type="protein sequence ID" value="TYC12690.1"/>
    <property type="molecule type" value="Genomic_DNA"/>
</dbReference>
<protein>
    <submittedName>
        <fullName evidence="1">Uncharacterized protein</fullName>
    </submittedName>
</protein>
<comment type="caution">
    <text evidence="1">The sequence shown here is derived from an EMBL/GenBank/DDBJ whole genome shotgun (WGS) entry which is preliminary data.</text>
</comment>
<dbReference type="Proteomes" id="UP000323621">
    <property type="component" value="Unassembled WGS sequence"/>
</dbReference>
<gene>
    <name evidence="1" type="ORF">ES677_08495</name>
</gene>
<organism evidence="1 2">
    <name type="scientific">Bizionia gelidisalsuginis</name>
    <dbReference type="NCBI Taxonomy" id="291188"/>
    <lineage>
        <taxon>Bacteria</taxon>
        <taxon>Pseudomonadati</taxon>
        <taxon>Bacteroidota</taxon>
        <taxon>Flavobacteriia</taxon>
        <taxon>Flavobacteriales</taxon>
        <taxon>Flavobacteriaceae</taxon>
        <taxon>Bizionia</taxon>
    </lineage>
</organism>
<evidence type="ECO:0000313" key="1">
    <source>
        <dbReference type="EMBL" id="TYC12690.1"/>
    </source>
</evidence>
<reference evidence="1 2" key="1">
    <citation type="submission" date="2019-08" db="EMBL/GenBank/DDBJ databases">
        <title>Genomes of Antarctic Bizionia species.</title>
        <authorList>
            <person name="Bowman J.P."/>
        </authorList>
    </citation>
    <scope>NUCLEOTIDE SEQUENCE [LARGE SCALE GENOMIC DNA]</scope>
    <source>
        <strain evidence="1 2">IC164</strain>
    </source>
</reference>
<evidence type="ECO:0000313" key="2">
    <source>
        <dbReference type="Proteomes" id="UP000323621"/>
    </source>
</evidence>
<dbReference type="RefSeq" id="WP_148381008.1">
    <property type="nucleotide sequence ID" value="NZ_VSKN01000009.1"/>
</dbReference>